<dbReference type="EMBL" id="JAHVAH010000001">
    <property type="protein sequence ID" value="MBW0144298.1"/>
    <property type="molecule type" value="Genomic_DNA"/>
</dbReference>
<evidence type="ECO:0000256" key="3">
    <source>
        <dbReference type="ARBA" id="ARBA00022741"/>
    </source>
</evidence>
<keyword evidence="4 6" id="KW-0067">ATP-binding</keyword>
<comment type="caution">
    <text evidence="8">The sequence shown here is derived from an EMBL/GenBank/DDBJ whole genome shotgun (WGS) entry which is preliminary data.</text>
</comment>
<evidence type="ECO:0000256" key="2">
    <source>
        <dbReference type="ARBA" id="ARBA00022694"/>
    </source>
</evidence>
<dbReference type="Proteomes" id="UP000698028">
    <property type="component" value="Unassembled WGS sequence"/>
</dbReference>
<keyword evidence="9" id="KW-1185">Reference proteome</keyword>
<dbReference type="InterPro" id="IPR011063">
    <property type="entry name" value="TilS/TtcA_N"/>
</dbReference>
<evidence type="ECO:0000256" key="6">
    <source>
        <dbReference type="HAMAP-Rule" id="MF_01161"/>
    </source>
</evidence>
<dbReference type="CDD" id="cd01992">
    <property type="entry name" value="TilS_N"/>
    <property type="match status" value="1"/>
</dbReference>
<evidence type="ECO:0000256" key="5">
    <source>
        <dbReference type="ARBA" id="ARBA00048539"/>
    </source>
</evidence>
<dbReference type="RefSeq" id="WP_218632305.1">
    <property type="nucleotide sequence ID" value="NZ_JAHVAH010000001.1"/>
</dbReference>
<dbReference type="NCBIfam" id="TIGR02432">
    <property type="entry name" value="lysidine_TilS_N"/>
    <property type="match status" value="1"/>
</dbReference>
<proteinExistence type="inferred from homology"/>
<sequence length="315" mass="34324">MSEVDRFADDLARLTQPDERIGLAVSGGPDSLALLLLAHRAVPDRIAVATVDHGLRPEAKQEAADIAELCAERGIAHDTLNATWDGDPPTANIQAEARAMRYRLLGEWAAKRGLRAVATAHHRDDVVETLLMRAMRGAGVGGLAAMPDSRPLRDDVRLIRPLLGWSRDELADIVRTAGIRAVDDPSNSDPAHDRSRLRTALDRADLGDLSALASSASHLRQAEDALDWTATRLADRRLRETEDGWALVRGTIPDELLRRLLLIGFERMGDRPPRGPDLERAMSALEKGGKCTLGTTLLAADGDLWTLSPAPPRKR</sequence>
<dbReference type="PANTHER" id="PTHR43033">
    <property type="entry name" value="TRNA(ILE)-LYSIDINE SYNTHASE-RELATED"/>
    <property type="match status" value="1"/>
</dbReference>
<evidence type="ECO:0000256" key="4">
    <source>
        <dbReference type="ARBA" id="ARBA00022840"/>
    </source>
</evidence>
<evidence type="ECO:0000313" key="9">
    <source>
        <dbReference type="Proteomes" id="UP000698028"/>
    </source>
</evidence>
<reference evidence="8 9" key="1">
    <citation type="submission" date="2021-07" db="EMBL/GenBank/DDBJ databases">
        <title>The draft genome sequence of Sphingomicrobium sp. B8.</title>
        <authorList>
            <person name="Mu L."/>
        </authorList>
    </citation>
    <scope>NUCLEOTIDE SEQUENCE [LARGE SCALE GENOMIC DNA]</scope>
    <source>
        <strain evidence="8 9">B8</strain>
    </source>
</reference>
<keyword evidence="1 6" id="KW-0436">Ligase</keyword>
<comment type="function">
    <text evidence="6">Ligates lysine onto the cytidine present at position 34 of the AUA codon-specific tRNA(Ile) that contains the anticodon CAU, in an ATP-dependent manner. Cytidine is converted to lysidine, thus changing the amino acid specificity of the tRNA from methionine to isoleucine.</text>
</comment>
<comment type="subcellular location">
    <subcellularLocation>
        <location evidence="6">Cytoplasm</location>
    </subcellularLocation>
</comment>
<evidence type="ECO:0000313" key="8">
    <source>
        <dbReference type="EMBL" id="MBW0144298.1"/>
    </source>
</evidence>
<dbReference type="PANTHER" id="PTHR43033:SF1">
    <property type="entry name" value="TRNA(ILE)-LYSIDINE SYNTHASE-RELATED"/>
    <property type="match status" value="1"/>
</dbReference>
<gene>
    <name evidence="6 8" type="primary">tilS</name>
    <name evidence="8" type="ORF">KTQ36_03190</name>
</gene>
<protein>
    <recommendedName>
        <fullName evidence="6">tRNA(Ile)-lysidine synthase</fullName>
        <ecNumber evidence="6">6.3.4.19</ecNumber>
    </recommendedName>
    <alternativeName>
        <fullName evidence="6">tRNA(Ile)-2-lysyl-cytidine synthase</fullName>
    </alternativeName>
    <alternativeName>
        <fullName evidence="6">tRNA(Ile)-lysidine synthetase</fullName>
    </alternativeName>
</protein>
<feature type="binding site" evidence="6">
    <location>
        <begin position="26"/>
        <end position="31"/>
    </location>
    <ligand>
        <name>ATP</name>
        <dbReference type="ChEBI" id="CHEBI:30616"/>
    </ligand>
</feature>
<comment type="similarity">
    <text evidence="6">Belongs to the tRNA(Ile)-lysidine synthase family.</text>
</comment>
<dbReference type="Pfam" id="PF01171">
    <property type="entry name" value="ATP_bind_3"/>
    <property type="match status" value="1"/>
</dbReference>
<dbReference type="GO" id="GO:0032267">
    <property type="term" value="F:tRNA(Ile)-lysidine synthase activity"/>
    <property type="evidence" value="ECO:0007669"/>
    <property type="project" value="UniProtKB-EC"/>
</dbReference>
<dbReference type="InterPro" id="IPR012094">
    <property type="entry name" value="tRNA_Ile_lys_synt"/>
</dbReference>
<name>A0ABS6V416_9SPHN</name>
<dbReference type="InterPro" id="IPR012795">
    <property type="entry name" value="tRNA_Ile_lys_synt_N"/>
</dbReference>
<dbReference type="HAMAP" id="MF_01161">
    <property type="entry name" value="tRNA_Ile_lys_synt"/>
    <property type="match status" value="1"/>
</dbReference>
<comment type="domain">
    <text evidence="6">The N-terminal region contains the highly conserved SGGXDS motif, predicted to be a P-loop motif involved in ATP binding.</text>
</comment>
<evidence type="ECO:0000259" key="7">
    <source>
        <dbReference type="Pfam" id="PF01171"/>
    </source>
</evidence>
<comment type="catalytic activity">
    <reaction evidence="5 6">
        <text>cytidine(34) in tRNA(Ile2) + L-lysine + ATP = lysidine(34) in tRNA(Ile2) + AMP + diphosphate + H(+)</text>
        <dbReference type="Rhea" id="RHEA:43744"/>
        <dbReference type="Rhea" id="RHEA-COMP:10625"/>
        <dbReference type="Rhea" id="RHEA-COMP:10670"/>
        <dbReference type="ChEBI" id="CHEBI:15378"/>
        <dbReference type="ChEBI" id="CHEBI:30616"/>
        <dbReference type="ChEBI" id="CHEBI:32551"/>
        <dbReference type="ChEBI" id="CHEBI:33019"/>
        <dbReference type="ChEBI" id="CHEBI:82748"/>
        <dbReference type="ChEBI" id="CHEBI:83665"/>
        <dbReference type="ChEBI" id="CHEBI:456215"/>
        <dbReference type="EC" id="6.3.4.19"/>
    </reaction>
</comment>
<evidence type="ECO:0000256" key="1">
    <source>
        <dbReference type="ARBA" id="ARBA00022598"/>
    </source>
</evidence>
<keyword evidence="2 6" id="KW-0819">tRNA processing</keyword>
<dbReference type="EC" id="6.3.4.19" evidence="6"/>
<keyword evidence="6" id="KW-0963">Cytoplasm</keyword>
<feature type="domain" description="tRNA(Ile)-lysidine/2-thiocytidine synthase N-terminal" evidence="7">
    <location>
        <begin position="21"/>
        <end position="199"/>
    </location>
</feature>
<accession>A0ABS6V416</accession>
<organism evidence="8 9">
    <name type="scientific">Sphingomicrobium clamense</name>
    <dbReference type="NCBI Taxonomy" id="2851013"/>
    <lineage>
        <taxon>Bacteria</taxon>
        <taxon>Pseudomonadati</taxon>
        <taxon>Pseudomonadota</taxon>
        <taxon>Alphaproteobacteria</taxon>
        <taxon>Sphingomonadales</taxon>
        <taxon>Sphingomonadaceae</taxon>
        <taxon>Sphingomicrobium</taxon>
    </lineage>
</organism>
<keyword evidence="3 6" id="KW-0547">Nucleotide-binding</keyword>